<comment type="caution">
    <text evidence="2">The sequence shown here is derived from an EMBL/GenBank/DDBJ whole genome shotgun (WGS) entry which is preliminary data.</text>
</comment>
<dbReference type="InterPro" id="IPR029068">
    <property type="entry name" value="Glyas_Bleomycin-R_OHBP_Dase"/>
</dbReference>
<name>A0ABR6ETX4_9SPHI</name>
<dbReference type="RefSeq" id="WP_182954979.1">
    <property type="nucleotide sequence ID" value="NZ_WNXC01000001.1"/>
</dbReference>
<keyword evidence="3" id="KW-1185">Reference proteome</keyword>
<evidence type="ECO:0000313" key="3">
    <source>
        <dbReference type="Proteomes" id="UP000636110"/>
    </source>
</evidence>
<dbReference type="EMBL" id="WNXC01000001">
    <property type="protein sequence ID" value="MBB2148718.1"/>
    <property type="molecule type" value="Genomic_DNA"/>
</dbReference>
<accession>A0ABR6ETX4</accession>
<organism evidence="2 3">
    <name type="scientific">Pedobacter gandavensis</name>
    <dbReference type="NCBI Taxonomy" id="2679963"/>
    <lineage>
        <taxon>Bacteria</taxon>
        <taxon>Pseudomonadati</taxon>
        <taxon>Bacteroidota</taxon>
        <taxon>Sphingobacteriia</taxon>
        <taxon>Sphingobacteriales</taxon>
        <taxon>Sphingobacteriaceae</taxon>
        <taxon>Pedobacter</taxon>
    </lineage>
</organism>
<protein>
    <submittedName>
        <fullName evidence="2">Glyoxalase</fullName>
    </submittedName>
</protein>
<dbReference type="InterPro" id="IPR037523">
    <property type="entry name" value="VOC_core"/>
</dbReference>
<dbReference type="Proteomes" id="UP000636110">
    <property type="component" value="Unassembled WGS sequence"/>
</dbReference>
<feature type="domain" description="VOC" evidence="1">
    <location>
        <begin position="2"/>
        <end position="116"/>
    </location>
</feature>
<dbReference type="SUPFAM" id="SSF54593">
    <property type="entry name" value="Glyoxalase/Bleomycin resistance protein/Dihydroxybiphenyl dioxygenase"/>
    <property type="match status" value="1"/>
</dbReference>
<evidence type="ECO:0000259" key="1">
    <source>
        <dbReference type="PROSITE" id="PS51819"/>
    </source>
</evidence>
<dbReference type="Gene3D" id="3.10.180.10">
    <property type="entry name" value="2,3-Dihydroxybiphenyl 1,2-Dioxygenase, domain 1"/>
    <property type="match status" value="1"/>
</dbReference>
<sequence>MEIKELQIITNQLEETERFYNQILNMATLDRTENEVSFQVGRTKLSFVGATADQPVYHIAFDIPKNKLVEAYEWLKLRTVILPVTPESNFSNFELWNAKSFYFHDNNKNLLELICRCDLENESEQPFDGSSILAISEIGLVADDVPFLAETLMSKYGLEIYEKQPAHDNFTVLGDENGLFILVNQDRDWYPTAQKAKSFPVKLIFNNGSGEDQELSIS</sequence>
<dbReference type="PROSITE" id="PS51819">
    <property type="entry name" value="VOC"/>
    <property type="match status" value="1"/>
</dbReference>
<evidence type="ECO:0000313" key="2">
    <source>
        <dbReference type="EMBL" id="MBB2148718.1"/>
    </source>
</evidence>
<gene>
    <name evidence="2" type="ORF">GM920_07320</name>
</gene>
<reference evidence="2 3" key="1">
    <citation type="submission" date="2019-11" db="EMBL/GenBank/DDBJ databases">
        <title>Description of Pedobacter sp. LMG 31462T.</title>
        <authorList>
            <person name="Carlier A."/>
            <person name="Qi S."/>
            <person name="Vandamme P."/>
        </authorList>
    </citation>
    <scope>NUCLEOTIDE SEQUENCE [LARGE SCALE GENOMIC DNA]</scope>
    <source>
        <strain evidence="2 3">LMG 31462</strain>
    </source>
</reference>
<proteinExistence type="predicted"/>